<keyword evidence="4" id="KW-0997">Cell inner membrane</keyword>
<dbReference type="SMART" id="SM00382">
    <property type="entry name" value="AAA"/>
    <property type="match status" value="1"/>
</dbReference>
<accession>A0A837RE36</accession>
<evidence type="ECO:0000256" key="9">
    <source>
        <dbReference type="ARBA" id="ARBA00022989"/>
    </source>
</evidence>
<evidence type="ECO:0000313" key="16">
    <source>
        <dbReference type="Proteomes" id="UP000051020"/>
    </source>
</evidence>
<keyword evidence="3" id="KW-1003">Cell membrane</keyword>
<dbReference type="InterPro" id="IPR017871">
    <property type="entry name" value="ABC_transporter-like_CS"/>
</dbReference>
<protein>
    <submittedName>
        <fullName evidence="15">Abc transporter, atp-binding and permease protein</fullName>
    </submittedName>
</protein>
<dbReference type="CDD" id="cd03255">
    <property type="entry name" value="ABC_MJ0796_LolCDE_FtsE"/>
    <property type="match status" value="1"/>
</dbReference>
<dbReference type="InterPro" id="IPR003838">
    <property type="entry name" value="ABC3_permease_C"/>
</dbReference>
<dbReference type="PANTHER" id="PTHR42798">
    <property type="entry name" value="LIPOPROTEIN-RELEASING SYSTEM ATP-BINDING PROTEIN LOLD"/>
    <property type="match status" value="1"/>
</dbReference>
<dbReference type="FunFam" id="3.40.50.300:FF:000032">
    <property type="entry name" value="Export ABC transporter ATP-binding protein"/>
    <property type="match status" value="1"/>
</dbReference>
<dbReference type="PANTHER" id="PTHR42798:SF2">
    <property type="entry name" value="ABC TRANSPORTER ATP-BINDING PROTEIN MG467-RELATED"/>
    <property type="match status" value="1"/>
</dbReference>
<evidence type="ECO:0000256" key="7">
    <source>
        <dbReference type="ARBA" id="ARBA00022840"/>
    </source>
</evidence>
<dbReference type="GO" id="GO:0098796">
    <property type="term" value="C:membrane protein complex"/>
    <property type="evidence" value="ECO:0007669"/>
    <property type="project" value="UniProtKB-ARBA"/>
</dbReference>
<dbReference type="GO" id="GO:0005524">
    <property type="term" value="F:ATP binding"/>
    <property type="evidence" value="ECO:0007669"/>
    <property type="project" value="UniProtKB-KW"/>
</dbReference>
<feature type="compositionally biased region" description="Polar residues" evidence="12">
    <location>
        <begin position="221"/>
        <end position="234"/>
    </location>
</feature>
<dbReference type="PROSITE" id="PS00211">
    <property type="entry name" value="ABC_TRANSPORTER_1"/>
    <property type="match status" value="1"/>
</dbReference>
<evidence type="ECO:0000256" key="13">
    <source>
        <dbReference type="SAM" id="Phobius"/>
    </source>
</evidence>
<dbReference type="Pfam" id="PF00005">
    <property type="entry name" value="ABC_tran"/>
    <property type="match status" value="1"/>
</dbReference>
<dbReference type="InterPro" id="IPR027417">
    <property type="entry name" value="P-loop_NTPase"/>
</dbReference>
<dbReference type="GO" id="GO:0006865">
    <property type="term" value="P:amino acid transport"/>
    <property type="evidence" value="ECO:0007669"/>
    <property type="project" value="UniProtKB-KW"/>
</dbReference>
<feature type="transmembrane region" description="Helical" evidence="13">
    <location>
        <begin position="279"/>
        <end position="299"/>
    </location>
</feature>
<dbReference type="InterPro" id="IPR017911">
    <property type="entry name" value="MacB-like_ATP-bd"/>
</dbReference>
<evidence type="ECO:0000256" key="12">
    <source>
        <dbReference type="SAM" id="MobiDB-lite"/>
    </source>
</evidence>
<dbReference type="EMBL" id="AZCU01000003">
    <property type="protein sequence ID" value="KRK26312.1"/>
    <property type="molecule type" value="Genomic_DNA"/>
</dbReference>
<evidence type="ECO:0000256" key="4">
    <source>
        <dbReference type="ARBA" id="ARBA00022519"/>
    </source>
</evidence>
<dbReference type="InterPro" id="IPR003593">
    <property type="entry name" value="AAA+_ATPase"/>
</dbReference>
<dbReference type="RefSeq" id="WP_056952371.1">
    <property type="nucleotide sequence ID" value="NZ_AZCU01000003.1"/>
</dbReference>
<dbReference type="InterPro" id="IPR025857">
    <property type="entry name" value="MacB_PCD"/>
</dbReference>
<dbReference type="GO" id="GO:0005886">
    <property type="term" value="C:plasma membrane"/>
    <property type="evidence" value="ECO:0007669"/>
    <property type="project" value="UniProtKB-SubCell"/>
</dbReference>
<dbReference type="PROSITE" id="PS50893">
    <property type="entry name" value="ABC_TRANSPORTER_2"/>
    <property type="match status" value="1"/>
</dbReference>
<keyword evidence="8" id="KW-0029">Amino-acid transport</keyword>
<evidence type="ECO:0000259" key="14">
    <source>
        <dbReference type="PROSITE" id="PS50893"/>
    </source>
</evidence>
<evidence type="ECO:0000256" key="10">
    <source>
        <dbReference type="ARBA" id="ARBA00023136"/>
    </source>
</evidence>
<evidence type="ECO:0000256" key="2">
    <source>
        <dbReference type="ARBA" id="ARBA00022448"/>
    </source>
</evidence>
<keyword evidence="6" id="KW-0547">Nucleotide-binding</keyword>
<comment type="similarity">
    <text evidence="11">Belongs to the ABC transporter superfamily. Macrolide exporter (TC 3.A.1.122) family.</text>
</comment>
<evidence type="ECO:0000313" key="15">
    <source>
        <dbReference type="EMBL" id="KRK26312.1"/>
    </source>
</evidence>
<dbReference type="SUPFAM" id="SSF52540">
    <property type="entry name" value="P-loop containing nucleoside triphosphate hydrolases"/>
    <property type="match status" value="1"/>
</dbReference>
<dbReference type="GO" id="GO:0022857">
    <property type="term" value="F:transmembrane transporter activity"/>
    <property type="evidence" value="ECO:0007669"/>
    <property type="project" value="UniProtKB-ARBA"/>
</dbReference>
<dbReference type="GeneID" id="49393686"/>
<dbReference type="Pfam" id="PF02687">
    <property type="entry name" value="FtsX"/>
    <property type="match status" value="1"/>
</dbReference>
<reference evidence="15 16" key="1">
    <citation type="journal article" date="2015" name="Genome Announc.">
        <title>Expanding the biotechnology potential of lactobacilli through comparative genomics of 213 strains and associated genera.</title>
        <authorList>
            <person name="Sun Z."/>
            <person name="Harris H.M."/>
            <person name="McCann A."/>
            <person name="Guo C."/>
            <person name="Argimon S."/>
            <person name="Zhang W."/>
            <person name="Yang X."/>
            <person name="Jeffery I.B."/>
            <person name="Cooney J.C."/>
            <person name="Kagawa T.F."/>
            <person name="Liu W."/>
            <person name="Song Y."/>
            <person name="Salvetti E."/>
            <person name="Wrobel A."/>
            <person name="Rasinkangas P."/>
            <person name="Parkhill J."/>
            <person name="Rea M.C."/>
            <person name="O'Sullivan O."/>
            <person name="Ritari J."/>
            <person name="Douillard F.P."/>
            <person name="Paul Ross R."/>
            <person name="Yang R."/>
            <person name="Briner A.E."/>
            <person name="Felis G.E."/>
            <person name="de Vos W.M."/>
            <person name="Barrangou R."/>
            <person name="Klaenhammer T.R."/>
            <person name="Caufield P.W."/>
            <person name="Cui Y."/>
            <person name="Zhang H."/>
            <person name="O'Toole P.W."/>
        </authorList>
    </citation>
    <scope>NUCLEOTIDE SEQUENCE [LARGE SCALE GENOMIC DNA]</scope>
    <source>
        <strain evidence="15 16">DSM 20314</strain>
    </source>
</reference>
<dbReference type="Pfam" id="PF12704">
    <property type="entry name" value="MacB_PCD"/>
    <property type="match status" value="1"/>
</dbReference>
<comment type="caution">
    <text evidence="15">The sequence shown here is derived from an EMBL/GenBank/DDBJ whole genome shotgun (WGS) entry which is preliminary data.</text>
</comment>
<keyword evidence="2" id="KW-0813">Transport</keyword>
<feature type="transmembrane region" description="Helical" evidence="13">
    <location>
        <begin position="600"/>
        <end position="623"/>
    </location>
</feature>
<dbReference type="GO" id="GO:0016887">
    <property type="term" value="F:ATP hydrolysis activity"/>
    <property type="evidence" value="ECO:0007669"/>
    <property type="project" value="InterPro"/>
</dbReference>
<gene>
    <name evidence="15" type="ORF">FD24_GL002040</name>
</gene>
<comment type="subcellular location">
    <subcellularLocation>
        <location evidence="1">Cell inner membrane</location>
        <topology evidence="1">Multi-pass membrane protein</topology>
    </subcellularLocation>
</comment>
<evidence type="ECO:0000256" key="6">
    <source>
        <dbReference type="ARBA" id="ARBA00022741"/>
    </source>
</evidence>
<dbReference type="AlphaFoldDB" id="A0A837RE36"/>
<feature type="transmembrane region" description="Helical" evidence="13">
    <location>
        <begin position="643"/>
        <end position="667"/>
    </location>
</feature>
<dbReference type="Proteomes" id="UP000051020">
    <property type="component" value="Unassembled WGS sequence"/>
</dbReference>
<feature type="transmembrane region" description="Helical" evidence="13">
    <location>
        <begin position="552"/>
        <end position="579"/>
    </location>
</feature>
<evidence type="ECO:0000256" key="11">
    <source>
        <dbReference type="ARBA" id="ARBA00038388"/>
    </source>
</evidence>
<dbReference type="InterPro" id="IPR003439">
    <property type="entry name" value="ABC_transporter-like_ATP-bd"/>
</dbReference>
<sequence>MSYLELTNIHKSYQIGKQKFDVLKGINLQFELGEFVAIVGESGGGKTTLVNIISGLDHDFAGTVRIAGQLLDYHHEKQLDQYRREVIGYISQSYNLIAHLTVLENVMLALDMTKLSHGERLRRAHELLAQVGLTAQIRKYPQQLSGGQKQRVAIARALAGDPQILIADEPTGALDADNTAVVMAMLQKIAQDGRLVICVTHSQRVAHAASRIAELNDGHIQPQSNANGQQQASPVSVGAATDAGSPKKPQPIVRQQLPARPLPWHVSVMMAFKHMRHTWTWNTLIVIGTAIGLFAVMLFNGLGTGIKGYINHEMNALVDPQSIMVMHQADNAKDREEQAAAVYDPAVAGGIAARMPVFTGPQLTALRDLKHVTTIEPGISATNATIAINRQKFAAPELTTWTSDESTRNLKVGHVPGNNQIVLDKSSIAQKWSGTKWRQLVGQPVSVSYQTFNLQGKPVTISRTLTVAGIVDSSSEVGINALNYQTMQSMRAAAKVSTQPTFVTARITSRMQNQAVVNEINHLTIDGKRPFAATSISATLDSFNTYVNIATAVLAAIAGISLVVSALMIIVTMFMSVSARMKEIGILRSLGERRRDIRRLFTSEALMIGLISATIATGLSYVAARGLNHMLAKLTGGYALVQIQFSNIVVVFILAIVIAWLAAILPARRAARANPIKALLSE</sequence>
<dbReference type="Gene3D" id="3.40.50.300">
    <property type="entry name" value="P-loop containing nucleotide triphosphate hydrolases"/>
    <property type="match status" value="1"/>
</dbReference>
<evidence type="ECO:0000256" key="8">
    <source>
        <dbReference type="ARBA" id="ARBA00022970"/>
    </source>
</evidence>
<keyword evidence="5 13" id="KW-0812">Transmembrane</keyword>
<keyword evidence="9 13" id="KW-1133">Transmembrane helix</keyword>
<feature type="domain" description="ABC transporter" evidence="14">
    <location>
        <begin position="4"/>
        <end position="242"/>
    </location>
</feature>
<proteinExistence type="inferred from homology"/>
<name>A0A837RE36_LACPE</name>
<evidence type="ECO:0000256" key="1">
    <source>
        <dbReference type="ARBA" id="ARBA00004429"/>
    </source>
</evidence>
<keyword evidence="7 15" id="KW-0067">ATP-binding</keyword>
<organism evidence="15 16">
    <name type="scientific">Lactiplantibacillus pentosus DSM 20314</name>
    <dbReference type="NCBI Taxonomy" id="1423791"/>
    <lineage>
        <taxon>Bacteria</taxon>
        <taxon>Bacillati</taxon>
        <taxon>Bacillota</taxon>
        <taxon>Bacilli</taxon>
        <taxon>Lactobacillales</taxon>
        <taxon>Lactobacillaceae</taxon>
        <taxon>Lactiplantibacillus</taxon>
    </lineage>
</organism>
<feature type="region of interest" description="Disordered" evidence="12">
    <location>
        <begin position="219"/>
        <end position="253"/>
    </location>
</feature>
<keyword evidence="10 13" id="KW-0472">Membrane</keyword>
<evidence type="ECO:0000256" key="3">
    <source>
        <dbReference type="ARBA" id="ARBA00022475"/>
    </source>
</evidence>
<evidence type="ECO:0000256" key="5">
    <source>
        <dbReference type="ARBA" id="ARBA00022692"/>
    </source>
</evidence>